<gene>
    <name evidence="3" type="ORF">RM877_09835</name>
</gene>
<evidence type="ECO:0000313" key="3">
    <source>
        <dbReference type="EMBL" id="MDT0434979.1"/>
    </source>
</evidence>
<name>A0ABD5EMK0_9ACTN</name>
<dbReference type="EMBL" id="JAVRES010000002">
    <property type="protein sequence ID" value="MDT0434979.1"/>
    <property type="molecule type" value="Genomic_DNA"/>
</dbReference>
<organism evidence="3 4">
    <name type="scientific">Streptomyces doudnae</name>
    <dbReference type="NCBI Taxonomy" id="3075536"/>
    <lineage>
        <taxon>Bacteria</taxon>
        <taxon>Bacillati</taxon>
        <taxon>Actinomycetota</taxon>
        <taxon>Actinomycetes</taxon>
        <taxon>Kitasatosporales</taxon>
        <taxon>Streptomycetaceae</taxon>
        <taxon>Streptomyces</taxon>
    </lineage>
</organism>
<accession>A0ABD5EMK0</accession>
<dbReference type="AlphaFoldDB" id="A0ABD5EMK0"/>
<comment type="caution">
    <text evidence="3">The sequence shown here is derived from an EMBL/GenBank/DDBJ whole genome shotgun (WGS) entry which is preliminary data.</text>
</comment>
<feature type="compositionally biased region" description="Basic and acidic residues" evidence="1">
    <location>
        <begin position="167"/>
        <end position="176"/>
    </location>
</feature>
<evidence type="ECO:0000256" key="1">
    <source>
        <dbReference type="SAM" id="MobiDB-lite"/>
    </source>
</evidence>
<evidence type="ECO:0008006" key="5">
    <source>
        <dbReference type="Google" id="ProtNLM"/>
    </source>
</evidence>
<feature type="compositionally biased region" description="Basic and acidic residues" evidence="1">
    <location>
        <begin position="123"/>
        <end position="139"/>
    </location>
</feature>
<proteinExistence type="predicted"/>
<feature type="region of interest" description="Disordered" evidence="1">
    <location>
        <begin position="69"/>
        <end position="176"/>
    </location>
</feature>
<reference evidence="4" key="1">
    <citation type="submission" date="2023-07" db="EMBL/GenBank/DDBJ databases">
        <title>30 novel species of actinomycetes from the DSMZ collection.</title>
        <authorList>
            <person name="Nouioui I."/>
        </authorList>
    </citation>
    <scope>NUCLEOTIDE SEQUENCE [LARGE SCALE GENOMIC DNA]</scope>
    <source>
        <strain evidence="4">DSM 41981</strain>
    </source>
</reference>
<sequence>MTTHPDDSAGPDPEDPLTVILRPPDDLLGPPVGRYREIRRTAGRRKALRALTTAGVTCAVAVLVALPLRTSGPGTPDAPVVPMAPPPVSGSTVPTPSPASPAPERRSEPRDTTGSPVASPPSRRAEKEPRTSVPRREASEATLPSSIASVAPTRPVQDTPTTPSPSRELRTSGRSS</sequence>
<feature type="compositionally biased region" description="Polar residues" evidence="1">
    <location>
        <begin position="156"/>
        <end position="165"/>
    </location>
</feature>
<keyword evidence="2" id="KW-0812">Transmembrane</keyword>
<feature type="transmembrane region" description="Helical" evidence="2">
    <location>
        <begin position="47"/>
        <end position="68"/>
    </location>
</feature>
<protein>
    <recommendedName>
        <fullName evidence="5">Cellulase</fullName>
    </recommendedName>
</protein>
<dbReference type="RefSeq" id="WP_176729805.1">
    <property type="nucleotide sequence ID" value="NZ_JAVRES010000002.1"/>
</dbReference>
<feature type="region of interest" description="Disordered" evidence="1">
    <location>
        <begin position="1"/>
        <end position="33"/>
    </location>
</feature>
<keyword evidence="2" id="KW-1133">Transmembrane helix</keyword>
<evidence type="ECO:0000313" key="4">
    <source>
        <dbReference type="Proteomes" id="UP001183535"/>
    </source>
</evidence>
<keyword evidence="4" id="KW-1185">Reference proteome</keyword>
<dbReference type="Proteomes" id="UP001183535">
    <property type="component" value="Unassembled WGS sequence"/>
</dbReference>
<evidence type="ECO:0000256" key="2">
    <source>
        <dbReference type="SAM" id="Phobius"/>
    </source>
</evidence>
<keyword evidence="2" id="KW-0472">Membrane</keyword>